<proteinExistence type="predicted"/>
<keyword evidence="3" id="KW-1185">Reference proteome</keyword>
<dbReference type="EMBL" id="GL385399">
    <property type="protein sequence ID" value="EJT72552.1"/>
    <property type="molecule type" value="Genomic_DNA"/>
</dbReference>
<accession>J3P7C1</accession>
<dbReference type="VEuPathDB" id="FungiDB:GGTG_09415"/>
<evidence type="ECO:0000313" key="3">
    <source>
        <dbReference type="Proteomes" id="UP000006039"/>
    </source>
</evidence>
<dbReference type="EnsemblFungi" id="EJT72552">
    <property type="protein sequence ID" value="EJT72552"/>
    <property type="gene ID" value="GGTG_09415"/>
</dbReference>
<dbReference type="Proteomes" id="UP000006039">
    <property type="component" value="Unassembled WGS sequence"/>
</dbReference>
<sequence>MGAPAFSRMGSWATFKARPRYQPWMCRLGWEEPGTPGCLGGTHPARPSLPADFFQGTHLAGCQGRGMMPTSHTHALASGTQWERAARSMAHAKPCTGSSGLCSEREEGRSKSPTYLIAKKVALRMQSQHCSRPLAKVYVHGTSRREIIV</sequence>
<dbReference type="RefSeq" id="XP_009225526.1">
    <property type="nucleotide sequence ID" value="XM_009227262.1"/>
</dbReference>
<reference evidence="2" key="4">
    <citation type="journal article" date="2015" name="G3 (Bethesda)">
        <title>Genome sequences of three phytopathogenic species of the Magnaporthaceae family of fungi.</title>
        <authorList>
            <person name="Okagaki L.H."/>
            <person name="Nunes C.C."/>
            <person name="Sailsbery J."/>
            <person name="Clay B."/>
            <person name="Brown D."/>
            <person name="John T."/>
            <person name="Oh Y."/>
            <person name="Young N."/>
            <person name="Fitzgerald M."/>
            <person name="Haas B.J."/>
            <person name="Zeng Q."/>
            <person name="Young S."/>
            <person name="Adiconis X."/>
            <person name="Fan L."/>
            <person name="Levin J.Z."/>
            <person name="Mitchell T.K."/>
            <person name="Okubara P.A."/>
            <person name="Farman M.L."/>
            <person name="Kohn L.M."/>
            <person name="Birren B."/>
            <person name="Ma L.-J."/>
            <person name="Dean R.A."/>
        </authorList>
    </citation>
    <scope>NUCLEOTIDE SEQUENCE</scope>
    <source>
        <strain evidence="2">R3-111a-1</strain>
    </source>
</reference>
<reference evidence="1" key="3">
    <citation type="submission" date="2010-09" db="EMBL/GenBank/DDBJ databases">
        <title>Annotation of Gaeumannomyces graminis var. tritici R3-111a-1.</title>
        <authorList>
            <consortium name="The Broad Institute Genome Sequencing Platform"/>
            <person name="Ma L.-J."/>
            <person name="Dead R."/>
            <person name="Young S.K."/>
            <person name="Zeng Q."/>
            <person name="Gargeya S."/>
            <person name="Fitzgerald M."/>
            <person name="Haas B."/>
            <person name="Abouelleil A."/>
            <person name="Alvarado L."/>
            <person name="Arachchi H.M."/>
            <person name="Berlin A."/>
            <person name="Brown A."/>
            <person name="Chapman S.B."/>
            <person name="Chen Z."/>
            <person name="Dunbar C."/>
            <person name="Freedman E."/>
            <person name="Gearin G."/>
            <person name="Gellesch M."/>
            <person name="Goldberg J."/>
            <person name="Griggs A."/>
            <person name="Gujja S."/>
            <person name="Heiman D."/>
            <person name="Howarth C."/>
            <person name="Larson L."/>
            <person name="Lui A."/>
            <person name="MacDonald P.J.P."/>
            <person name="Mehta T."/>
            <person name="Montmayeur A."/>
            <person name="Murphy C."/>
            <person name="Neiman D."/>
            <person name="Pearson M."/>
            <person name="Priest M."/>
            <person name="Roberts A."/>
            <person name="Saif S."/>
            <person name="Shea T."/>
            <person name="Shenoy N."/>
            <person name="Sisk P."/>
            <person name="Stolte C."/>
            <person name="Sykes S."/>
            <person name="Yandava C."/>
            <person name="Wortman J."/>
            <person name="Nusbaum C."/>
            <person name="Birren B."/>
        </authorList>
    </citation>
    <scope>NUCLEOTIDE SEQUENCE</scope>
    <source>
        <strain evidence="1">R3-111a-1</strain>
    </source>
</reference>
<protein>
    <submittedName>
        <fullName evidence="1 2">Uncharacterized protein</fullName>
    </submittedName>
</protein>
<evidence type="ECO:0000313" key="1">
    <source>
        <dbReference type="EMBL" id="EJT72552.1"/>
    </source>
</evidence>
<organism evidence="1">
    <name type="scientific">Gaeumannomyces tritici (strain R3-111a-1)</name>
    <name type="common">Wheat and barley take-all root rot fungus</name>
    <name type="synonym">Gaeumannomyces graminis var. tritici</name>
    <dbReference type="NCBI Taxonomy" id="644352"/>
    <lineage>
        <taxon>Eukaryota</taxon>
        <taxon>Fungi</taxon>
        <taxon>Dikarya</taxon>
        <taxon>Ascomycota</taxon>
        <taxon>Pezizomycotina</taxon>
        <taxon>Sordariomycetes</taxon>
        <taxon>Sordariomycetidae</taxon>
        <taxon>Magnaporthales</taxon>
        <taxon>Magnaporthaceae</taxon>
        <taxon>Gaeumannomyces</taxon>
    </lineage>
</organism>
<dbReference type="HOGENOM" id="CLU_1749765_0_0_1"/>
<gene>
    <name evidence="2" type="primary">20349873</name>
    <name evidence="1" type="ORF">GGTG_09415</name>
</gene>
<reference evidence="1" key="2">
    <citation type="submission" date="2010-07" db="EMBL/GenBank/DDBJ databases">
        <authorList>
            <consortium name="The Broad Institute Genome Sequencing Platform"/>
            <consortium name="Broad Institute Genome Sequencing Center for Infectious Disease"/>
            <person name="Ma L.-J."/>
            <person name="Dead R."/>
            <person name="Young S."/>
            <person name="Zeng Q."/>
            <person name="Koehrsen M."/>
            <person name="Alvarado L."/>
            <person name="Berlin A."/>
            <person name="Chapman S.B."/>
            <person name="Chen Z."/>
            <person name="Freedman E."/>
            <person name="Gellesch M."/>
            <person name="Goldberg J."/>
            <person name="Griggs A."/>
            <person name="Gujja S."/>
            <person name="Heilman E.R."/>
            <person name="Heiman D."/>
            <person name="Hepburn T."/>
            <person name="Howarth C."/>
            <person name="Jen D."/>
            <person name="Larson L."/>
            <person name="Mehta T."/>
            <person name="Neiman D."/>
            <person name="Pearson M."/>
            <person name="Roberts A."/>
            <person name="Saif S."/>
            <person name="Shea T."/>
            <person name="Shenoy N."/>
            <person name="Sisk P."/>
            <person name="Stolte C."/>
            <person name="Sykes S."/>
            <person name="Walk T."/>
            <person name="White J."/>
            <person name="Yandava C."/>
            <person name="Haas B."/>
            <person name="Nusbaum C."/>
            <person name="Birren B."/>
        </authorList>
    </citation>
    <scope>NUCLEOTIDE SEQUENCE</scope>
    <source>
        <strain evidence="1">R3-111a-1</strain>
    </source>
</reference>
<reference evidence="2" key="5">
    <citation type="submission" date="2018-04" db="UniProtKB">
        <authorList>
            <consortium name="EnsemblFungi"/>
        </authorList>
    </citation>
    <scope>IDENTIFICATION</scope>
    <source>
        <strain evidence="2">R3-111a-1</strain>
    </source>
</reference>
<evidence type="ECO:0000313" key="2">
    <source>
        <dbReference type="EnsemblFungi" id="EJT72552"/>
    </source>
</evidence>
<dbReference type="AlphaFoldDB" id="J3P7C1"/>
<reference evidence="3" key="1">
    <citation type="submission" date="2010-07" db="EMBL/GenBank/DDBJ databases">
        <title>The genome sequence of Gaeumannomyces graminis var. tritici strain R3-111a-1.</title>
        <authorList>
            <consortium name="The Broad Institute Genome Sequencing Platform"/>
            <person name="Ma L.-J."/>
            <person name="Dead R."/>
            <person name="Young S."/>
            <person name="Zeng Q."/>
            <person name="Koehrsen M."/>
            <person name="Alvarado L."/>
            <person name="Berlin A."/>
            <person name="Chapman S.B."/>
            <person name="Chen Z."/>
            <person name="Freedman E."/>
            <person name="Gellesch M."/>
            <person name="Goldberg J."/>
            <person name="Griggs A."/>
            <person name="Gujja S."/>
            <person name="Heilman E.R."/>
            <person name="Heiman D."/>
            <person name="Hepburn T."/>
            <person name="Howarth C."/>
            <person name="Jen D."/>
            <person name="Larson L."/>
            <person name="Mehta T."/>
            <person name="Neiman D."/>
            <person name="Pearson M."/>
            <person name="Roberts A."/>
            <person name="Saif S."/>
            <person name="Shea T."/>
            <person name="Shenoy N."/>
            <person name="Sisk P."/>
            <person name="Stolte C."/>
            <person name="Sykes S."/>
            <person name="Walk T."/>
            <person name="White J."/>
            <person name="Yandava C."/>
            <person name="Haas B."/>
            <person name="Nusbaum C."/>
            <person name="Birren B."/>
        </authorList>
    </citation>
    <scope>NUCLEOTIDE SEQUENCE [LARGE SCALE GENOMIC DNA]</scope>
    <source>
        <strain evidence="3">R3-111a-1</strain>
    </source>
</reference>
<name>J3P7C1_GAET3</name>
<dbReference type="GeneID" id="20349873"/>